<feature type="region of interest" description="Disordered" evidence="1">
    <location>
        <begin position="114"/>
        <end position="158"/>
    </location>
</feature>
<dbReference type="InterPro" id="IPR010994">
    <property type="entry name" value="RuvA_2-like"/>
</dbReference>
<feature type="region of interest" description="Disordered" evidence="1">
    <location>
        <begin position="217"/>
        <end position="254"/>
    </location>
</feature>
<gene>
    <name evidence="4" type="ORF">J2T22_002396</name>
</gene>
<dbReference type="RefSeq" id="WP_307490642.1">
    <property type="nucleotide sequence ID" value="NZ_JAUSSY010000007.1"/>
</dbReference>
<dbReference type="PANTHER" id="PTHR21180">
    <property type="entry name" value="ENDONUCLEASE/EXONUCLEASE/PHOSPHATASE FAMILY DOMAIN-CONTAINING PROTEIN 1"/>
    <property type="match status" value="1"/>
</dbReference>
<feature type="compositionally biased region" description="Gly residues" evidence="1">
    <location>
        <begin position="52"/>
        <end position="70"/>
    </location>
</feature>
<dbReference type="Pfam" id="PF10531">
    <property type="entry name" value="SLBB"/>
    <property type="match status" value="1"/>
</dbReference>
<feature type="transmembrane region" description="Helical" evidence="2">
    <location>
        <begin position="80"/>
        <end position="101"/>
    </location>
</feature>
<dbReference type="Gene3D" id="1.10.150.320">
    <property type="entry name" value="Photosystem II 12 kDa extrinsic protein"/>
    <property type="match status" value="1"/>
</dbReference>
<evidence type="ECO:0000313" key="5">
    <source>
        <dbReference type="Proteomes" id="UP001226389"/>
    </source>
</evidence>
<dbReference type="SMART" id="SM00278">
    <property type="entry name" value="HhH1"/>
    <property type="match status" value="2"/>
</dbReference>
<sequence length="321" mass="31316">MSRRDAGAARQQARHARDRLQATLGDVTPGLLEDGPGHGGFEYSGPRETGTLAGGPETGSRPEGGSGSCSGGVPSLRWRVGLRVAVLLGVLAVAAGAWFWWQAGAASPEVLPLSGASSGGKATGSGGAAADSTTPVDQDGGGPGGGESGRGPGQPASDGLVVVHVAGAVAAPGVIRLQQGSRVDDAIAAAGGAAPDADVNRLNLALAVEDGQKIYVPRQGEPASSAAESSGSGGTGPGGMDPGGVGSTGTGQAGGAAGGKINLNTAGAAELDTLPKVGPVLAQRIVDWRKDHGPFKSVEELDAVDGVGPKMLEALLPLVTV</sequence>
<dbReference type="PANTHER" id="PTHR21180:SF32">
    <property type="entry name" value="ENDONUCLEASE_EXONUCLEASE_PHOSPHATASE FAMILY DOMAIN-CONTAINING PROTEIN 1"/>
    <property type="match status" value="1"/>
</dbReference>
<name>A0ABT9UHU1_9MICC</name>
<feature type="compositionally biased region" description="Low complexity" evidence="1">
    <location>
        <begin position="220"/>
        <end position="230"/>
    </location>
</feature>
<protein>
    <submittedName>
        <fullName evidence="4">Competence protein ComEA</fullName>
    </submittedName>
</protein>
<accession>A0ABT9UHU1</accession>
<evidence type="ECO:0000256" key="1">
    <source>
        <dbReference type="SAM" id="MobiDB-lite"/>
    </source>
</evidence>
<keyword evidence="5" id="KW-1185">Reference proteome</keyword>
<evidence type="ECO:0000313" key="4">
    <source>
        <dbReference type="EMBL" id="MDQ0119209.1"/>
    </source>
</evidence>
<reference evidence="4 5" key="1">
    <citation type="submission" date="2023-07" db="EMBL/GenBank/DDBJ databases">
        <title>Sorghum-associated microbial communities from plants grown in Nebraska, USA.</title>
        <authorList>
            <person name="Schachtman D."/>
        </authorList>
    </citation>
    <scope>NUCLEOTIDE SEQUENCE [LARGE SCALE GENOMIC DNA]</scope>
    <source>
        <strain evidence="4 5">DS994</strain>
    </source>
</reference>
<keyword evidence="2" id="KW-0812">Transmembrane</keyword>
<evidence type="ECO:0000259" key="3">
    <source>
        <dbReference type="SMART" id="SM00278"/>
    </source>
</evidence>
<dbReference type="Pfam" id="PF12836">
    <property type="entry name" value="HHH_3"/>
    <property type="match status" value="1"/>
</dbReference>
<organism evidence="4 5">
    <name type="scientific">Pseudarthrobacter defluvii</name>
    <dbReference type="NCBI Taxonomy" id="410837"/>
    <lineage>
        <taxon>Bacteria</taxon>
        <taxon>Bacillati</taxon>
        <taxon>Actinomycetota</taxon>
        <taxon>Actinomycetes</taxon>
        <taxon>Micrococcales</taxon>
        <taxon>Micrococcaceae</taxon>
        <taxon>Pseudarthrobacter</taxon>
    </lineage>
</organism>
<dbReference type="EMBL" id="JAUSSY010000007">
    <property type="protein sequence ID" value="MDQ0119209.1"/>
    <property type="molecule type" value="Genomic_DNA"/>
</dbReference>
<dbReference type="InterPro" id="IPR019554">
    <property type="entry name" value="Soluble_ligand-bd"/>
</dbReference>
<dbReference type="Proteomes" id="UP001226389">
    <property type="component" value="Unassembled WGS sequence"/>
</dbReference>
<feature type="compositionally biased region" description="Gly residues" evidence="1">
    <location>
        <begin position="117"/>
        <end position="127"/>
    </location>
</feature>
<dbReference type="InterPro" id="IPR051675">
    <property type="entry name" value="Endo/Exo/Phosphatase_dom_1"/>
</dbReference>
<dbReference type="InterPro" id="IPR003583">
    <property type="entry name" value="Hlx-hairpin-Hlx_DNA-bd_motif"/>
</dbReference>
<feature type="domain" description="Helix-hairpin-helix DNA-binding motif class 1" evidence="3">
    <location>
        <begin position="299"/>
        <end position="318"/>
    </location>
</feature>
<keyword evidence="2" id="KW-0472">Membrane</keyword>
<keyword evidence="2" id="KW-1133">Transmembrane helix</keyword>
<proteinExistence type="predicted"/>
<dbReference type="Gene3D" id="3.10.560.10">
    <property type="entry name" value="Outer membrane lipoprotein wza domain like"/>
    <property type="match status" value="1"/>
</dbReference>
<feature type="compositionally biased region" description="Gly residues" evidence="1">
    <location>
        <begin position="139"/>
        <end position="152"/>
    </location>
</feature>
<comment type="caution">
    <text evidence="4">The sequence shown here is derived from an EMBL/GenBank/DDBJ whole genome shotgun (WGS) entry which is preliminary data.</text>
</comment>
<evidence type="ECO:0000256" key="2">
    <source>
        <dbReference type="SAM" id="Phobius"/>
    </source>
</evidence>
<feature type="domain" description="Helix-hairpin-helix DNA-binding motif class 1" evidence="3">
    <location>
        <begin position="269"/>
        <end position="288"/>
    </location>
</feature>
<feature type="region of interest" description="Disordered" evidence="1">
    <location>
        <begin position="1"/>
        <end position="71"/>
    </location>
</feature>
<feature type="compositionally biased region" description="Gly residues" evidence="1">
    <location>
        <begin position="231"/>
        <end position="254"/>
    </location>
</feature>
<dbReference type="SUPFAM" id="SSF47781">
    <property type="entry name" value="RuvA domain 2-like"/>
    <property type="match status" value="1"/>
</dbReference>